<reference evidence="5" key="1">
    <citation type="journal article" date="2023" name="Plant J.">
        <title>The genome of the king protea, Protea cynaroides.</title>
        <authorList>
            <person name="Chang J."/>
            <person name="Duong T.A."/>
            <person name="Schoeman C."/>
            <person name="Ma X."/>
            <person name="Roodt D."/>
            <person name="Barker N."/>
            <person name="Li Z."/>
            <person name="Van de Peer Y."/>
            <person name="Mizrachi E."/>
        </authorList>
    </citation>
    <scope>NUCLEOTIDE SEQUENCE</scope>
    <source>
        <tissue evidence="5">Young leaves</tissue>
    </source>
</reference>
<name>A0A9Q0QR92_9MAGN</name>
<keyword evidence="6" id="KW-1185">Reference proteome</keyword>
<organism evidence="5 6">
    <name type="scientific">Protea cynaroides</name>
    <dbReference type="NCBI Taxonomy" id="273540"/>
    <lineage>
        <taxon>Eukaryota</taxon>
        <taxon>Viridiplantae</taxon>
        <taxon>Streptophyta</taxon>
        <taxon>Embryophyta</taxon>
        <taxon>Tracheophyta</taxon>
        <taxon>Spermatophyta</taxon>
        <taxon>Magnoliopsida</taxon>
        <taxon>Proteales</taxon>
        <taxon>Proteaceae</taxon>
        <taxon>Protea</taxon>
    </lineage>
</organism>
<dbReference type="AlphaFoldDB" id="A0A9Q0QR92"/>
<proteinExistence type="predicted"/>
<keyword evidence="2 3" id="KW-0732">Signal</keyword>
<evidence type="ECO:0000256" key="2">
    <source>
        <dbReference type="ARBA" id="ARBA00022729"/>
    </source>
</evidence>
<dbReference type="EMBL" id="JAMYWD010000006">
    <property type="protein sequence ID" value="KAJ4968967.1"/>
    <property type="molecule type" value="Genomic_DNA"/>
</dbReference>
<dbReference type="PANTHER" id="PTHR33355">
    <property type="entry name" value="WALL-ASSOCIATED RECEPTOR KINASE CARBOXY-TERMINAL PROTEIN-RELATED"/>
    <property type="match status" value="1"/>
</dbReference>
<feature type="signal peptide" evidence="3">
    <location>
        <begin position="1"/>
        <end position="17"/>
    </location>
</feature>
<dbReference type="InterPro" id="IPR025287">
    <property type="entry name" value="WAK_GUB"/>
</dbReference>
<gene>
    <name evidence="5" type="ORF">NE237_015668</name>
</gene>
<dbReference type="Pfam" id="PF13947">
    <property type="entry name" value="GUB_WAK_bind"/>
    <property type="match status" value="1"/>
</dbReference>
<protein>
    <recommendedName>
        <fullName evidence="4">Wall-associated receptor kinase galacturonan-binding domain-containing protein</fullName>
    </recommendedName>
</protein>
<accession>A0A9Q0QR92</accession>
<sequence>MMKVVILAVTFISLAHLSSPNSCSKCGNTEVPYPLSTTKNCGDSSYRVYCINDTLQFLSEEKIFYKILSIDANASRLVIDPPDIGRKKCYSSDLSVGGLKISESSPFNISKRNTVLLFNCSKNLLLSPLNCSSNSICREYEQKIEEGRPCRNTLCCSYLKDASMTSHIIRVRVEGCTAYTSVVDLKTDDPPTSWNYGIELDWLPPN</sequence>
<evidence type="ECO:0000313" key="6">
    <source>
        <dbReference type="Proteomes" id="UP001141806"/>
    </source>
</evidence>
<evidence type="ECO:0000313" key="5">
    <source>
        <dbReference type="EMBL" id="KAJ4968967.1"/>
    </source>
</evidence>
<feature type="domain" description="Wall-associated receptor kinase galacturonan-binding" evidence="4">
    <location>
        <begin position="23"/>
        <end position="78"/>
    </location>
</feature>
<dbReference type="GO" id="GO:0016020">
    <property type="term" value="C:membrane"/>
    <property type="evidence" value="ECO:0007669"/>
    <property type="project" value="UniProtKB-SubCell"/>
</dbReference>
<evidence type="ECO:0000259" key="4">
    <source>
        <dbReference type="Pfam" id="PF13947"/>
    </source>
</evidence>
<feature type="chain" id="PRO_5040117309" description="Wall-associated receptor kinase galacturonan-binding domain-containing protein" evidence="3">
    <location>
        <begin position="18"/>
        <end position="206"/>
    </location>
</feature>
<evidence type="ECO:0000256" key="3">
    <source>
        <dbReference type="SAM" id="SignalP"/>
    </source>
</evidence>
<evidence type="ECO:0000256" key="1">
    <source>
        <dbReference type="ARBA" id="ARBA00004167"/>
    </source>
</evidence>
<dbReference type="GO" id="GO:0030247">
    <property type="term" value="F:polysaccharide binding"/>
    <property type="evidence" value="ECO:0007669"/>
    <property type="project" value="InterPro"/>
</dbReference>
<dbReference type="PANTHER" id="PTHR33355:SF14">
    <property type="entry name" value="WALL-ASSOCIATED RECEPTOR KINASE GALACTURONAN-BINDING DOMAIN-CONTAINING PROTEIN"/>
    <property type="match status" value="1"/>
</dbReference>
<comment type="subcellular location">
    <subcellularLocation>
        <location evidence="1">Membrane</location>
        <topology evidence="1">Single-pass membrane protein</topology>
    </subcellularLocation>
</comment>
<comment type="caution">
    <text evidence="5">The sequence shown here is derived from an EMBL/GenBank/DDBJ whole genome shotgun (WGS) entry which is preliminary data.</text>
</comment>
<dbReference type="OrthoDB" id="1466077at2759"/>
<dbReference type="Proteomes" id="UP001141806">
    <property type="component" value="Unassembled WGS sequence"/>
</dbReference>